<dbReference type="SFLD" id="SFLDS00019">
    <property type="entry name" value="Glutathione_Transferase_(cytos"/>
    <property type="match status" value="1"/>
</dbReference>
<dbReference type="KEGG" id="hma:rrnAC2356"/>
<evidence type="ECO:0000313" key="3">
    <source>
        <dbReference type="Proteomes" id="UP000001169"/>
    </source>
</evidence>
<dbReference type="InterPro" id="IPR036282">
    <property type="entry name" value="Glutathione-S-Trfase_C_sf"/>
</dbReference>
<dbReference type="InterPro" id="IPR010987">
    <property type="entry name" value="Glutathione-S-Trfase_C-like"/>
</dbReference>
<dbReference type="SUPFAM" id="SSF47616">
    <property type="entry name" value="GST C-terminal domain-like"/>
    <property type="match status" value="1"/>
</dbReference>
<dbReference type="CDD" id="cd03190">
    <property type="entry name" value="GST_C_Omega_like"/>
    <property type="match status" value="1"/>
</dbReference>
<dbReference type="SUPFAM" id="SSF52833">
    <property type="entry name" value="Thioredoxin-like"/>
    <property type="match status" value="1"/>
</dbReference>
<evidence type="ECO:0000313" key="2">
    <source>
        <dbReference type="EMBL" id="AAV47176.1"/>
    </source>
</evidence>
<dbReference type="Gene3D" id="3.40.30.10">
    <property type="entry name" value="Glutaredoxin"/>
    <property type="match status" value="1"/>
</dbReference>
<dbReference type="SFLD" id="SFLDG01206">
    <property type="entry name" value="Xi.1"/>
    <property type="match status" value="1"/>
</dbReference>
<gene>
    <name evidence="2" type="primary">gst1</name>
    <name evidence="2" type="ordered locus">rrnAC2356</name>
</gene>
<accession>Q5UZX8</accession>
<name>Q5UZX8_HALMA</name>
<dbReference type="GO" id="GO:0004364">
    <property type="term" value="F:glutathione transferase activity"/>
    <property type="evidence" value="ECO:0007669"/>
    <property type="project" value="InterPro"/>
</dbReference>
<dbReference type="InterPro" id="IPR004045">
    <property type="entry name" value="Glutathione_S-Trfase_N"/>
</dbReference>
<dbReference type="AlphaFoldDB" id="Q5UZX8"/>
<dbReference type="HOGENOM" id="CLU_037263_1_0_2"/>
<dbReference type="InterPro" id="IPR040079">
    <property type="entry name" value="Glutathione_S-Trfase"/>
</dbReference>
<dbReference type="InterPro" id="IPR016639">
    <property type="entry name" value="GST_Omega/GSH"/>
</dbReference>
<dbReference type="eggNOG" id="arCOG04712">
    <property type="taxonomic scope" value="Archaea"/>
</dbReference>
<reference evidence="2 3" key="1">
    <citation type="journal article" date="2004" name="Genome Res.">
        <title>Genome sequence of Haloarcula marismortui: a halophilic archaeon from the Dead Sea.</title>
        <authorList>
            <person name="Baliga N.S."/>
            <person name="Bonneau R."/>
            <person name="Facciotti M.T."/>
            <person name="Pan M."/>
            <person name="Glusman G."/>
            <person name="Deutsch E.W."/>
            <person name="Shannon P."/>
            <person name="Chiu Y."/>
            <person name="Weng R.S."/>
            <person name="Gan R.R."/>
            <person name="Hung P."/>
            <person name="Date S.V."/>
            <person name="Marcotte E."/>
            <person name="Hood L."/>
            <person name="Ng W.V."/>
        </authorList>
    </citation>
    <scope>NUCLEOTIDE SEQUENCE [LARGE SCALE GENOMIC DNA]</scope>
    <source>
        <strain evidence="3">ATCC 43049 / DSM 3752 / JCM 8966 / VKM B-1809</strain>
    </source>
</reference>
<dbReference type="PROSITE" id="PS50405">
    <property type="entry name" value="GST_CTER"/>
    <property type="match status" value="1"/>
</dbReference>
<dbReference type="PANTHER" id="PTHR32419:SF6">
    <property type="entry name" value="GLUTATHIONE S-TRANSFERASE OMEGA-LIKE 1-RELATED"/>
    <property type="match status" value="1"/>
</dbReference>
<evidence type="ECO:0000259" key="1">
    <source>
        <dbReference type="PROSITE" id="PS50405"/>
    </source>
</evidence>
<dbReference type="STRING" id="272569.rrnAC2356"/>
<dbReference type="GO" id="GO:0005737">
    <property type="term" value="C:cytoplasm"/>
    <property type="evidence" value="ECO:0007669"/>
    <property type="project" value="TreeGrafter"/>
</dbReference>
<dbReference type="InterPro" id="IPR036249">
    <property type="entry name" value="Thioredoxin-like_sf"/>
</dbReference>
<dbReference type="Pfam" id="PF13409">
    <property type="entry name" value="GST_N_2"/>
    <property type="match status" value="1"/>
</dbReference>
<dbReference type="EnsemblBacteria" id="AAV47176">
    <property type="protein sequence ID" value="AAV47176"/>
    <property type="gene ID" value="rrnAC2356"/>
</dbReference>
<sequence>MSRYIEAGLSDIGTLGEYVAERPNKGFEPARRRAGVSHTTVSGPKLAVAVMAVSAVCCPCGCQCVLVTPLSPRSFTLCAHIIDTMNTLVDGEWRTDAYETTNEDGAFDRQDTTFRDRVEDDPDARFQPEAGRYHLYACRACPWAHRILVARKLLGLEDAITVDYVDPFRGEDGWQFTPEKAGCTPDTVNGSDYLREVYVEADPDATCRVTVPVLWDKQEETIVNNESEEILRMLDTEFDDVSDNDVDLYPEGYQDEVDRIIDDIYEPINNGVYRSGFADSQSAYDEAVEELFDALDHWDTVLEDQRFLAGDRLTEADICLFTTLVRFDEVYHTHFMCNHKLIREYDNLWPYLRDLYQLPGVAETVNMDHITEHYYTTHPDVSPKRIVPMGPDPDFEAVHDRDELPGDLPETLFPTA</sequence>
<dbReference type="PANTHER" id="PTHR32419">
    <property type="entry name" value="GLUTATHIONYL-HYDROQUINONE REDUCTASE"/>
    <property type="match status" value="1"/>
</dbReference>
<organism evidence="2 3">
    <name type="scientific">Haloarcula marismortui (strain ATCC 43049 / DSM 3752 / JCM 8966 / VKM B-1809)</name>
    <name type="common">Halobacterium marismortui</name>
    <dbReference type="NCBI Taxonomy" id="272569"/>
    <lineage>
        <taxon>Archaea</taxon>
        <taxon>Methanobacteriati</taxon>
        <taxon>Methanobacteriota</taxon>
        <taxon>Stenosarchaea group</taxon>
        <taxon>Halobacteria</taxon>
        <taxon>Halobacteriales</taxon>
        <taxon>Haloarculaceae</taxon>
        <taxon>Haloarcula</taxon>
    </lineage>
</organism>
<dbReference type="Pfam" id="PF13410">
    <property type="entry name" value="GST_C_2"/>
    <property type="match status" value="1"/>
</dbReference>
<dbReference type="PATRIC" id="fig|272569.17.peg.2975"/>
<dbReference type="PaxDb" id="272569-rrnAC2356"/>
<dbReference type="InterPro" id="IPR047047">
    <property type="entry name" value="GST_Omega-like_C"/>
</dbReference>
<proteinExistence type="predicted"/>
<dbReference type="Proteomes" id="UP000001169">
    <property type="component" value="Chromosome I"/>
</dbReference>
<dbReference type="Gene3D" id="1.20.1050.10">
    <property type="match status" value="1"/>
</dbReference>
<feature type="domain" description="GST C-terminal" evidence="1">
    <location>
        <begin position="247"/>
        <end position="395"/>
    </location>
</feature>
<protein>
    <submittedName>
        <fullName evidence="2">Glutathione S-transferase</fullName>
    </submittedName>
</protein>
<dbReference type="SFLD" id="SFLDG01148">
    <property type="entry name" value="Xi_(cytGST)"/>
    <property type="match status" value="1"/>
</dbReference>
<dbReference type="EMBL" id="AY596297">
    <property type="protein sequence ID" value="AAV47176.1"/>
    <property type="molecule type" value="Genomic_DNA"/>
</dbReference>
<keyword evidence="3" id="KW-1185">Reference proteome</keyword>